<dbReference type="EMBL" id="BOPG01000049">
    <property type="protein sequence ID" value="GIJ60044.1"/>
    <property type="molecule type" value="Genomic_DNA"/>
</dbReference>
<organism evidence="2 3">
    <name type="scientific">Virgisporangium aurantiacum</name>
    <dbReference type="NCBI Taxonomy" id="175570"/>
    <lineage>
        <taxon>Bacteria</taxon>
        <taxon>Bacillati</taxon>
        <taxon>Actinomycetota</taxon>
        <taxon>Actinomycetes</taxon>
        <taxon>Micromonosporales</taxon>
        <taxon>Micromonosporaceae</taxon>
        <taxon>Virgisporangium</taxon>
    </lineage>
</organism>
<dbReference type="InterPro" id="IPR000157">
    <property type="entry name" value="TIR_dom"/>
</dbReference>
<proteinExistence type="predicted"/>
<dbReference type="Pfam" id="PF13676">
    <property type="entry name" value="TIR_2"/>
    <property type="match status" value="1"/>
</dbReference>
<dbReference type="GO" id="GO:0007165">
    <property type="term" value="P:signal transduction"/>
    <property type="evidence" value="ECO:0007669"/>
    <property type="project" value="InterPro"/>
</dbReference>
<evidence type="ECO:0000259" key="1">
    <source>
        <dbReference type="PROSITE" id="PS50104"/>
    </source>
</evidence>
<evidence type="ECO:0000313" key="2">
    <source>
        <dbReference type="EMBL" id="GIJ60044.1"/>
    </source>
</evidence>
<dbReference type="PROSITE" id="PS50104">
    <property type="entry name" value="TIR"/>
    <property type="match status" value="1"/>
</dbReference>
<dbReference type="SUPFAM" id="SSF52200">
    <property type="entry name" value="Toll/Interleukin receptor TIR domain"/>
    <property type="match status" value="1"/>
</dbReference>
<dbReference type="RefSeq" id="WP_204003753.1">
    <property type="nucleotide sequence ID" value="NZ_BOPG01000049.1"/>
</dbReference>
<reference evidence="2" key="1">
    <citation type="submission" date="2021-01" db="EMBL/GenBank/DDBJ databases">
        <title>Whole genome shotgun sequence of Virgisporangium aurantiacum NBRC 16421.</title>
        <authorList>
            <person name="Komaki H."/>
            <person name="Tamura T."/>
        </authorList>
    </citation>
    <scope>NUCLEOTIDE SEQUENCE</scope>
    <source>
        <strain evidence="2">NBRC 16421</strain>
    </source>
</reference>
<accession>A0A8J3Z9U7</accession>
<dbReference type="Proteomes" id="UP000612585">
    <property type="component" value="Unassembled WGS sequence"/>
</dbReference>
<keyword evidence="3" id="KW-1185">Reference proteome</keyword>
<gene>
    <name evidence="2" type="ORF">Vau01_075600</name>
</gene>
<dbReference type="AlphaFoldDB" id="A0A8J3Z9U7"/>
<dbReference type="InterPro" id="IPR035897">
    <property type="entry name" value="Toll_tir_struct_dom_sf"/>
</dbReference>
<sequence length="198" mass="21991">MPEPDYDVFLSHDHGDAVVVEELGRRLVTQFGFKVWLDRWVLIPGKTWQQEIAKGQDAAATCAVFVGASTAQGWFDQEVQRALNRQAAHSDYRVIPVLLPGAVAGDPVDSIPAFAELRTWVDFRAGLDDPYALHLIKSGIQGIAPGPWPPLADPLPGGGDVTLDEIERDLQALDRIKPLLHEAIILETQRRIVSRRFR</sequence>
<comment type="caution">
    <text evidence="2">The sequence shown here is derived from an EMBL/GenBank/DDBJ whole genome shotgun (WGS) entry which is preliminary data.</text>
</comment>
<evidence type="ECO:0000313" key="3">
    <source>
        <dbReference type="Proteomes" id="UP000612585"/>
    </source>
</evidence>
<feature type="domain" description="TIR" evidence="1">
    <location>
        <begin position="4"/>
        <end position="127"/>
    </location>
</feature>
<dbReference type="Gene3D" id="3.40.50.10140">
    <property type="entry name" value="Toll/interleukin-1 receptor homology (TIR) domain"/>
    <property type="match status" value="1"/>
</dbReference>
<name>A0A8J3Z9U7_9ACTN</name>
<protein>
    <recommendedName>
        <fullName evidence="1">TIR domain-containing protein</fullName>
    </recommendedName>
</protein>